<dbReference type="EMBL" id="REGN01003776">
    <property type="protein sequence ID" value="RNA20823.1"/>
    <property type="molecule type" value="Genomic_DNA"/>
</dbReference>
<organism evidence="1 2">
    <name type="scientific">Brachionus plicatilis</name>
    <name type="common">Marine rotifer</name>
    <name type="synonym">Brachionus muelleri</name>
    <dbReference type="NCBI Taxonomy" id="10195"/>
    <lineage>
        <taxon>Eukaryota</taxon>
        <taxon>Metazoa</taxon>
        <taxon>Spiralia</taxon>
        <taxon>Gnathifera</taxon>
        <taxon>Rotifera</taxon>
        <taxon>Eurotatoria</taxon>
        <taxon>Monogononta</taxon>
        <taxon>Pseudotrocha</taxon>
        <taxon>Ploima</taxon>
        <taxon>Brachionidae</taxon>
        <taxon>Brachionus</taxon>
    </lineage>
</organism>
<name>A0A3M7RB49_BRAPC</name>
<keyword evidence="2" id="KW-1185">Reference proteome</keyword>
<evidence type="ECO:0000313" key="2">
    <source>
        <dbReference type="Proteomes" id="UP000276133"/>
    </source>
</evidence>
<protein>
    <submittedName>
        <fullName evidence="1">Uncharacterized protein</fullName>
    </submittedName>
</protein>
<evidence type="ECO:0000313" key="1">
    <source>
        <dbReference type="EMBL" id="RNA20823.1"/>
    </source>
</evidence>
<sequence>MLHSSCLTRRVSIGYLNKLGSSLATCSQLSIMSRQLVDPLRSYPIIHDDRLSMICFCWITKSKHEVDETERSL</sequence>
<gene>
    <name evidence="1" type="ORF">BpHYR1_007317</name>
</gene>
<proteinExistence type="predicted"/>
<reference evidence="1 2" key="1">
    <citation type="journal article" date="2018" name="Sci. Rep.">
        <title>Genomic signatures of local adaptation to the degree of environmental predictability in rotifers.</title>
        <authorList>
            <person name="Franch-Gras L."/>
            <person name="Hahn C."/>
            <person name="Garcia-Roger E.M."/>
            <person name="Carmona M.J."/>
            <person name="Serra M."/>
            <person name="Gomez A."/>
        </authorList>
    </citation>
    <scope>NUCLEOTIDE SEQUENCE [LARGE SCALE GENOMIC DNA]</scope>
    <source>
        <strain evidence="1">HYR1</strain>
    </source>
</reference>
<comment type="caution">
    <text evidence="1">The sequence shown here is derived from an EMBL/GenBank/DDBJ whole genome shotgun (WGS) entry which is preliminary data.</text>
</comment>
<accession>A0A3M7RB49</accession>
<dbReference type="Proteomes" id="UP000276133">
    <property type="component" value="Unassembled WGS sequence"/>
</dbReference>
<dbReference type="AlphaFoldDB" id="A0A3M7RB49"/>